<organism evidence="2 3">
    <name type="scientific">Staphylococcus arlettae</name>
    <dbReference type="NCBI Taxonomy" id="29378"/>
    <lineage>
        <taxon>Bacteria</taxon>
        <taxon>Bacillati</taxon>
        <taxon>Bacillota</taxon>
        <taxon>Bacilli</taxon>
        <taxon>Bacillales</taxon>
        <taxon>Staphylococcaceae</taxon>
        <taxon>Staphylococcus</taxon>
    </lineage>
</organism>
<dbReference type="Proteomes" id="UP000321598">
    <property type="component" value="Unassembled WGS sequence"/>
</dbReference>
<evidence type="ECO:0000313" key="2">
    <source>
        <dbReference type="EMBL" id="GEQ00426.1"/>
    </source>
</evidence>
<name>A0ABQ0XUN1_9STAP</name>
<comment type="caution">
    <text evidence="2">The sequence shown here is derived from an EMBL/GenBank/DDBJ whole genome shotgun (WGS) entry which is preliminary data.</text>
</comment>
<accession>A0ABQ0XUN1</accession>
<keyword evidence="1" id="KW-1133">Transmembrane helix</keyword>
<evidence type="ECO:0000256" key="1">
    <source>
        <dbReference type="SAM" id="Phobius"/>
    </source>
</evidence>
<feature type="transmembrane region" description="Helical" evidence="1">
    <location>
        <begin position="32"/>
        <end position="56"/>
    </location>
</feature>
<dbReference type="EMBL" id="BKAV01000015">
    <property type="protein sequence ID" value="GEQ00426.1"/>
    <property type="molecule type" value="Genomic_DNA"/>
</dbReference>
<dbReference type="RefSeq" id="WP_174888165.1">
    <property type="nucleotide sequence ID" value="NZ_JAAVWY010000001.1"/>
</dbReference>
<keyword evidence="3" id="KW-1185">Reference proteome</keyword>
<sequence length="66" mass="7239">MNAENIILFFIVFFGFLTPAMATANSFTEAANIQSIIVTTIYGAIGLILLLGSYLLSLKIFNSQEF</sequence>
<proteinExistence type="predicted"/>
<protein>
    <submittedName>
        <fullName evidence="2">Uncharacterized protein</fullName>
    </submittedName>
</protein>
<evidence type="ECO:0000313" key="3">
    <source>
        <dbReference type="Proteomes" id="UP000321598"/>
    </source>
</evidence>
<keyword evidence="1" id="KW-0812">Transmembrane</keyword>
<reference evidence="2 3" key="1">
    <citation type="submission" date="2019-07" db="EMBL/GenBank/DDBJ databases">
        <title>Whole genome shotgun sequence of Staphylococcus arlettae NBRC 109765.</title>
        <authorList>
            <person name="Hosoyama A."/>
            <person name="Uohara A."/>
            <person name="Ohji S."/>
            <person name="Ichikawa N."/>
        </authorList>
    </citation>
    <scope>NUCLEOTIDE SEQUENCE [LARGE SCALE GENOMIC DNA]</scope>
    <source>
        <strain evidence="2 3">NBRC 109765</strain>
    </source>
</reference>
<keyword evidence="1" id="KW-0472">Membrane</keyword>
<gene>
    <name evidence="2" type="ORF">SAR03_14630</name>
</gene>